<organism evidence="2 3">
    <name type="scientific">Armatimonas rosea</name>
    <dbReference type="NCBI Taxonomy" id="685828"/>
    <lineage>
        <taxon>Bacteria</taxon>
        <taxon>Bacillati</taxon>
        <taxon>Armatimonadota</taxon>
        <taxon>Armatimonadia</taxon>
        <taxon>Armatimonadales</taxon>
        <taxon>Armatimonadaceae</taxon>
        <taxon>Armatimonas</taxon>
    </lineage>
</organism>
<dbReference type="RefSeq" id="WP_184199502.1">
    <property type="nucleotide sequence ID" value="NZ_JACHGW010000003.1"/>
</dbReference>
<dbReference type="EMBL" id="JACHGW010000003">
    <property type="protein sequence ID" value="MBB6051791.1"/>
    <property type="molecule type" value="Genomic_DNA"/>
</dbReference>
<accession>A0A7W9SS21</accession>
<dbReference type="Proteomes" id="UP000520814">
    <property type="component" value="Unassembled WGS sequence"/>
</dbReference>
<protein>
    <submittedName>
        <fullName evidence="2">Uncharacterized protein</fullName>
    </submittedName>
</protein>
<keyword evidence="3" id="KW-1185">Reference proteome</keyword>
<evidence type="ECO:0000313" key="2">
    <source>
        <dbReference type="EMBL" id="MBB6051791.1"/>
    </source>
</evidence>
<feature type="region of interest" description="Disordered" evidence="1">
    <location>
        <begin position="56"/>
        <end position="76"/>
    </location>
</feature>
<proteinExistence type="predicted"/>
<sequence length="76" mass="9162">MPPPPSKRALRRHHRARRLRRAIRLYTGRGLESWARKNFEHLQNCSCWMCGHRRKWSGPTPQERRWADIQTELSEG</sequence>
<name>A0A7W9SS21_ARMRO</name>
<evidence type="ECO:0000256" key="1">
    <source>
        <dbReference type="SAM" id="MobiDB-lite"/>
    </source>
</evidence>
<reference evidence="2 3" key="1">
    <citation type="submission" date="2020-08" db="EMBL/GenBank/DDBJ databases">
        <title>Genomic Encyclopedia of Type Strains, Phase IV (KMG-IV): sequencing the most valuable type-strain genomes for metagenomic binning, comparative biology and taxonomic classification.</title>
        <authorList>
            <person name="Goeker M."/>
        </authorList>
    </citation>
    <scope>NUCLEOTIDE SEQUENCE [LARGE SCALE GENOMIC DNA]</scope>
    <source>
        <strain evidence="2 3">DSM 23562</strain>
    </source>
</reference>
<comment type="caution">
    <text evidence="2">The sequence shown here is derived from an EMBL/GenBank/DDBJ whole genome shotgun (WGS) entry which is preliminary data.</text>
</comment>
<evidence type="ECO:0000313" key="3">
    <source>
        <dbReference type="Proteomes" id="UP000520814"/>
    </source>
</evidence>
<dbReference type="AlphaFoldDB" id="A0A7W9SS21"/>
<gene>
    <name evidence="2" type="ORF">HNQ39_003601</name>
</gene>